<protein>
    <recommendedName>
        <fullName evidence="3">DUF1579 domain-containing protein</fullName>
    </recommendedName>
</protein>
<dbReference type="RefSeq" id="WP_141613882.1">
    <property type="nucleotide sequence ID" value="NZ_CP041253.1"/>
</dbReference>
<keyword evidence="2" id="KW-1185">Reference proteome</keyword>
<proteinExistence type="predicted"/>
<dbReference type="Proteomes" id="UP000316614">
    <property type="component" value="Chromosome"/>
</dbReference>
<evidence type="ECO:0000313" key="2">
    <source>
        <dbReference type="Proteomes" id="UP000316614"/>
    </source>
</evidence>
<sequence>MINLTGTWEGEYSINEGTEAAPEIHYFTFRMELYDDNGQLGGKAYDLALSDEPSVISGFVEGNNISFIKKYQRLVFEDNGVCFGDDSKEHPDIHYHGEYNLKDNCYQGTWEMLEEEERVGNQEAYDEHYFSGNWLMCKVEYKYQRPGV</sequence>
<dbReference type="KEGG" id="echi:FKX85_06105"/>
<dbReference type="OrthoDB" id="677387at2"/>
<name>A0A514CFP5_9BACT</name>
<accession>A0A514CFP5</accession>
<evidence type="ECO:0008006" key="3">
    <source>
        <dbReference type="Google" id="ProtNLM"/>
    </source>
</evidence>
<dbReference type="AlphaFoldDB" id="A0A514CFP5"/>
<dbReference type="EMBL" id="CP041253">
    <property type="protein sequence ID" value="QDH78628.1"/>
    <property type="molecule type" value="Genomic_DNA"/>
</dbReference>
<organism evidence="1 2">
    <name type="scientific">Echinicola soli</name>
    <dbReference type="NCBI Taxonomy" id="2591634"/>
    <lineage>
        <taxon>Bacteria</taxon>
        <taxon>Pseudomonadati</taxon>
        <taxon>Bacteroidota</taxon>
        <taxon>Cytophagia</taxon>
        <taxon>Cytophagales</taxon>
        <taxon>Cyclobacteriaceae</taxon>
        <taxon>Echinicola</taxon>
    </lineage>
</organism>
<evidence type="ECO:0000313" key="1">
    <source>
        <dbReference type="EMBL" id="QDH78628.1"/>
    </source>
</evidence>
<reference evidence="1 2" key="1">
    <citation type="submission" date="2019-06" db="EMBL/GenBank/DDBJ databases">
        <title>Echinicola alkalisoli sp. nov. isolated from saline soil.</title>
        <authorList>
            <person name="Sun J.-Q."/>
            <person name="Xu L."/>
        </authorList>
    </citation>
    <scope>NUCLEOTIDE SEQUENCE [LARGE SCALE GENOMIC DNA]</scope>
    <source>
        <strain evidence="1 2">LN3S3</strain>
    </source>
</reference>
<gene>
    <name evidence="1" type="ORF">FKX85_06105</name>
</gene>